<dbReference type="Pfam" id="PF00072">
    <property type="entry name" value="Response_reg"/>
    <property type="match status" value="1"/>
</dbReference>
<sequence>MKIITCLIVDDEPNAVQLLEDYIQKIPYLMLKQKCYDAFEALQFLEKEKVDLVFLDINMPKMSGMELAALLPKGQCIIFTSAYASFALEGYEYNALDYILKPIIFKPFVQAVEKVRDYFQAQTANKSFVIAESKKEFMFIKSDRKHIKIYYDDILYFEAQQEYVKVVLANDSPVLVYKRMKQLEEQLPSNFIRIHNSFILNNNYLDFIVDNHASVKGEKLPISASYRAKLIAIIENNTL</sequence>
<dbReference type="InterPro" id="IPR001789">
    <property type="entry name" value="Sig_transdc_resp-reg_receiver"/>
</dbReference>
<reference evidence="4" key="2">
    <citation type="journal article" date="2022" name="Sci. Total Environ.">
        <title>Prevalence, transmission, and molecular epidemiology of tet(X)-positive bacteria among humans, animals, and environmental niches in China: An epidemiological, and genomic-based study.</title>
        <authorList>
            <person name="Dong N."/>
            <person name="Zeng Y."/>
            <person name="Cai C."/>
            <person name="Sun C."/>
            <person name="Lu J."/>
            <person name="Liu C."/>
            <person name="Zhou H."/>
            <person name="Sun Q."/>
            <person name="Shu L."/>
            <person name="Wang H."/>
            <person name="Wang Y."/>
            <person name="Wang S."/>
            <person name="Wu C."/>
            <person name="Chan E.W."/>
            <person name="Chen G."/>
            <person name="Shen Z."/>
            <person name="Chen S."/>
            <person name="Zhang R."/>
        </authorList>
    </citation>
    <scope>NUCLEOTIDE SEQUENCE</scope>
    <source>
        <strain evidence="4">R1692</strain>
    </source>
</reference>
<dbReference type="SMART" id="SM00850">
    <property type="entry name" value="LytTR"/>
    <property type="match status" value="1"/>
</dbReference>
<dbReference type="PROSITE" id="PS50930">
    <property type="entry name" value="HTH_LYTTR"/>
    <property type="match status" value="1"/>
</dbReference>
<dbReference type="Gene3D" id="3.40.50.2300">
    <property type="match status" value="1"/>
</dbReference>
<evidence type="ECO:0000259" key="2">
    <source>
        <dbReference type="PROSITE" id="PS50110"/>
    </source>
</evidence>
<dbReference type="Gene3D" id="2.40.50.1020">
    <property type="entry name" value="LytTr DNA-binding domain"/>
    <property type="match status" value="1"/>
</dbReference>
<dbReference type="PROSITE" id="PS50110">
    <property type="entry name" value="RESPONSE_REGULATORY"/>
    <property type="match status" value="1"/>
</dbReference>
<name>A0ABT7NSK5_9SPHI</name>
<proteinExistence type="predicted"/>
<organism evidence="4 5">
    <name type="scientific">Sphingobacterium hotanense</name>
    <dbReference type="NCBI Taxonomy" id="649196"/>
    <lineage>
        <taxon>Bacteria</taxon>
        <taxon>Pseudomonadati</taxon>
        <taxon>Bacteroidota</taxon>
        <taxon>Sphingobacteriia</taxon>
        <taxon>Sphingobacteriales</taxon>
        <taxon>Sphingobacteriaceae</taxon>
        <taxon>Sphingobacterium</taxon>
    </lineage>
</organism>
<feature type="domain" description="HTH LytTR-type" evidence="3">
    <location>
        <begin position="138"/>
        <end position="236"/>
    </location>
</feature>
<dbReference type="Proteomes" id="UP001170954">
    <property type="component" value="Unassembled WGS sequence"/>
</dbReference>
<dbReference type="InterPro" id="IPR046947">
    <property type="entry name" value="LytR-like"/>
</dbReference>
<keyword evidence="5" id="KW-1185">Reference proteome</keyword>
<dbReference type="SUPFAM" id="SSF52172">
    <property type="entry name" value="CheY-like"/>
    <property type="match status" value="1"/>
</dbReference>
<feature type="domain" description="Response regulatory" evidence="2">
    <location>
        <begin position="5"/>
        <end position="116"/>
    </location>
</feature>
<evidence type="ECO:0000259" key="3">
    <source>
        <dbReference type="PROSITE" id="PS50930"/>
    </source>
</evidence>
<dbReference type="InterPro" id="IPR007492">
    <property type="entry name" value="LytTR_DNA-bd_dom"/>
</dbReference>
<dbReference type="Pfam" id="PF04397">
    <property type="entry name" value="LytTR"/>
    <property type="match status" value="1"/>
</dbReference>
<comment type="caution">
    <text evidence="4">The sequence shown here is derived from an EMBL/GenBank/DDBJ whole genome shotgun (WGS) entry which is preliminary data.</text>
</comment>
<evidence type="ECO:0000313" key="4">
    <source>
        <dbReference type="EMBL" id="MDM1050023.1"/>
    </source>
</evidence>
<protein>
    <submittedName>
        <fullName evidence="4">Response regulator transcription factor</fullName>
    </submittedName>
</protein>
<dbReference type="SMART" id="SM00448">
    <property type="entry name" value="REC"/>
    <property type="match status" value="1"/>
</dbReference>
<evidence type="ECO:0000313" key="5">
    <source>
        <dbReference type="Proteomes" id="UP001170954"/>
    </source>
</evidence>
<dbReference type="InterPro" id="IPR011006">
    <property type="entry name" value="CheY-like_superfamily"/>
</dbReference>
<dbReference type="PANTHER" id="PTHR37299:SF1">
    <property type="entry name" value="STAGE 0 SPORULATION PROTEIN A HOMOLOG"/>
    <property type="match status" value="1"/>
</dbReference>
<keyword evidence="1" id="KW-0597">Phosphoprotein</keyword>
<dbReference type="PANTHER" id="PTHR37299">
    <property type="entry name" value="TRANSCRIPTIONAL REGULATOR-RELATED"/>
    <property type="match status" value="1"/>
</dbReference>
<evidence type="ECO:0000256" key="1">
    <source>
        <dbReference type="PROSITE-ProRule" id="PRU00169"/>
    </source>
</evidence>
<gene>
    <name evidence="4" type="ORF">HX018_17425</name>
</gene>
<dbReference type="RefSeq" id="WP_149525553.1">
    <property type="nucleotide sequence ID" value="NZ_CP030848.1"/>
</dbReference>
<reference evidence="4" key="1">
    <citation type="submission" date="2020-06" db="EMBL/GenBank/DDBJ databases">
        <authorList>
            <person name="Dong N."/>
        </authorList>
    </citation>
    <scope>NUCLEOTIDE SEQUENCE</scope>
    <source>
        <strain evidence="4">R1692</strain>
    </source>
</reference>
<dbReference type="EMBL" id="JACAGK010000066">
    <property type="protein sequence ID" value="MDM1050023.1"/>
    <property type="molecule type" value="Genomic_DNA"/>
</dbReference>
<feature type="modified residue" description="4-aspartylphosphate" evidence="1">
    <location>
        <position position="56"/>
    </location>
</feature>
<accession>A0ABT7NSK5</accession>